<comment type="caution">
    <text evidence="3">The sequence shown here is derived from an EMBL/GenBank/DDBJ whole genome shotgun (WGS) entry which is preliminary data.</text>
</comment>
<keyword evidence="1" id="KW-0175">Coiled coil</keyword>
<evidence type="ECO:0008006" key="4">
    <source>
        <dbReference type="Google" id="ProtNLM"/>
    </source>
</evidence>
<sequence>MDLFAFIHHANPTKVRIGKREVREGEVPLLELTRGRVVLLPSVDDQGNANVQGVGDDDVNEESGDAAGGDRIDSVTGPKLRTQHPVERFVGLSNSPCHSSSNATDAEVSSVVRIGEDPVHGIIFLDSTSAGTVGPDIAGPSQPAGTELSADTFYVSQYMDSEMLHQIYVPRWNMVNESALDDPNLFAEFNIGAAHQKCLGAEVRMRLEHELRGRKKFEGKCAMEANLLKERDADMASLKAQFSLKEAEAAEAIRLCDQIATVEAVKAAQVSALDGLKERNATLEGHVAALESAAVIKDAELVSSNAQIAKLTQDLSNFRLSCDELSIKAASLESKKDKLTDQVSMLETTCSELCNEVSDSELMGMALHLDEEFYPRYLTTIARRRWILGRSFKLTVMKCLQSLEYLAALGWAIGHAINKGMQDGLTAGIDHGKGGKGLANVSAYNPSAKTNYISRVNALCAVDFPLLAQLDSYKDASIADIMGL</sequence>
<feature type="coiled-coil region" evidence="1">
    <location>
        <begin position="322"/>
        <end position="356"/>
    </location>
</feature>
<protein>
    <recommendedName>
        <fullName evidence="4">Transposase (Putative), gypsy type</fullName>
    </recommendedName>
</protein>
<evidence type="ECO:0000256" key="2">
    <source>
        <dbReference type="SAM" id="MobiDB-lite"/>
    </source>
</evidence>
<feature type="region of interest" description="Disordered" evidence="2">
    <location>
        <begin position="45"/>
        <end position="78"/>
    </location>
</feature>
<reference evidence="3" key="1">
    <citation type="journal article" date="2019" name="Sci. Rep.">
        <title>Draft genome of Tanacetum cinerariifolium, the natural source of mosquito coil.</title>
        <authorList>
            <person name="Yamashiro T."/>
            <person name="Shiraishi A."/>
            <person name="Satake H."/>
            <person name="Nakayama K."/>
        </authorList>
    </citation>
    <scope>NUCLEOTIDE SEQUENCE</scope>
</reference>
<dbReference type="AlphaFoldDB" id="A0A699H6W5"/>
<organism evidence="3">
    <name type="scientific">Tanacetum cinerariifolium</name>
    <name type="common">Dalmatian daisy</name>
    <name type="synonym">Chrysanthemum cinerariifolium</name>
    <dbReference type="NCBI Taxonomy" id="118510"/>
    <lineage>
        <taxon>Eukaryota</taxon>
        <taxon>Viridiplantae</taxon>
        <taxon>Streptophyta</taxon>
        <taxon>Embryophyta</taxon>
        <taxon>Tracheophyta</taxon>
        <taxon>Spermatophyta</taxon>
        <taxon>Magnoliopsida</taxon>
        <taxon>eudicotyledons</taxon>
        <taxon>Gunneridae</taxon>
        <taxon>Pentapetalae</taxon>
        <taxon>asterids</taxon>
        <taxon>campanulids</taxon>
        <taxon>Asterales</taxon>
        <taxon>Asteraceae</taxon>
        <taxon>Asteroideae</taxon>
        <taxon>Anthemideae</taxon>
        <taxon>Anthemidinae</taxon>
        <taxon>Tanacetum</taxon>
    </lineage>
</organism>
<evidence type="ECO:0000313" key="3">
    <source>
        <dbReference type="EMBL" id="GEX48376.1"/>
    </source>
</evidence>
<dbReference type="EMBL" id="BKCJ010110998">
    <property type="protein sequence ID" value="GEX48376.1"/>
    <property type="molecule type" value="Genomic_DNA"/>
</dbReference>
<feature type="compositionally biased region" description="Acidic residues" evidence="2">
    <location>
        <begin position="55"/>
        <end position="64"/>
    </location>
</feature>
<evidence type="ECO:0000256" key="1">
    <source>
        <dbReference type="SAM" id="Coils"/>
    </source>
</evidence>
<proteinExistence type="predicted"/>
<gene>
    <name evidence="3" type="ORF">Tci_320351</name>
</gene>
<accession>A0A699H6W5</accession>
<name>A0A699H6W5_TANCI</name>